<evidence type="ECO:0000313" key="2">
    <source>
        <dbReference type="EMBL" id="KAK1418194.1"/>
    </source>
</evidence>
<evidence type="ECO:0000256" key="1">
    <source>
        <dbReference type="SAM" id="MobiDB-lite"/>
    </source>
</evidence>
<dbReference type="PANTHER" id="PTHR36062:SF1">
    <property type="entry name" value="OS01G0687300 PROTEIN"/>
    <property type="match status" value="1"/>
</dbReference>
<gene>
    <name evidence="2" type="ORF">QVD17_27337</name>
</gene>
<dbReference type="EMBL" id="JAUHHV010000007">
    <property type="protein sequence ID" value="KAK1418194.1"/>
    <property type="molecule type" value="Genomic_DNA"/>
</dbReference>
<accession>A0AAD8K8A5</accession>
<dbReference type="InterPro" id="IPR037476">
    <property type="entry name" value="PCH1"/>
</dbReference>
<organism evidence="2 3">
    <name type="scientific">Tagetes erecta</name>
    <name type="common">African marigold</name>
    <dbReference type="NCBI Taxonomy" id="13708"/>
    <lineage>
        <taxon>Eukaryota</taxon>
        <taxon>Viridiplantae</taxon>
        <taxon>Streptophyta</taxon>
        <taxon>Embryophyta</taxon>
        <taxon>Tracheophyta</taxon>
        <taxon>Spermatophyta</taxon>
        <taxon>Magnoliopsida</taxon>
        <taxon>eudicotyledons</taxon>
        <taxon>Gunneridae</taxon>
        <taxon>Pentapetalae</taxon>
        <taxon>asterids</taxon>
        <taxon>campanulids</taxon>
        <taxon>Asterales</taxon>
        <taxon>Asteraceae</taxon>
        <taxon>Asteroideae</taxon>
        <taxon>Heliantheae alliance</taxon>
        <taxon>Tageteae</taxon>
        <taxon>Tagetes</taxon>
    </lineage>
</organism>
<dbReference type="GO" id="GO:0010099">
    <property type="term" value="P:regulation of photomorphogenesis"/>
    <property type="evidence" value="ECO:0007669"/>
    <property type="project" value="InterPro"/>
</dbReference>
<proteinExistence type="predicted"/>
<dbReference type="AlphaFoldDB" id="A0AAD8K8A5"/>
<feature type="region of interest" description="Disordered" evidence="1">
    <location>
        <begin position="178"/>
        <end position="199"/>
    </location>
</feature>
<comment type="caution">
    <text evidence="2">The sequence shown here is derived from an EMBL/GenBank/DDBJ whole genome shotgun (WGS) entry which is preliminary data.</text>
</comment>
<reference evidence="2" key="1">
    <citation type="journal article" date="2023" name="bioRxiv">
        <title>Improved chromosome-level genome assembly for marigold (Tagetes erecta).</title>
        <authorList>
            <person name="Jiang F."/>
            <person name="Yuan L."/>
            <person name="Wang S."/>
            <person name="Wang H."/>
            <person name="Xu D."/>
            <person name="Wang A."/>
            <person name="Fan W."/>
        </authorList>
    </citation>
    <scope>NUCLEOTIDE SEQUENCE</scope>
    <source>
        <strain evidence="2">WSJ</strain>
        <tissue evidence="2">Leaf</tissue>
    </source>
</reference>
<dbReference type="PANTHER" id="PTHR36062">
    <property type="entry name" value="OS01G0687300 PROTEIN"/>
    <property type="match status" value="1"/>
</dbReference>
<sequence length="608" mass="69001">MPENGAKSHLVNNGKAVQSAWLTHWTGTRSETIDHDRDFKRDLTGIEISSDNFGFSKDVDLTTSLKKPKSQSFQFFKRGQESGKRSMLNERVQALGLGPQFSHEKLAGGLNVEASSRACHVQPTNQVKHHMFFSESGYSSSQPSDKEVYKRDNHSTHGLENFRYLTAAFASKEHIPKNEMPSFSKQNNTPLLKTDPSTSSYRSQAFVEEQYKRMKKHIELGFFPRHTGSPQLGKSQTMHDAHFSSQNVPHFVHDVEMTKMSGGLHSFSRTTHSLLLTKQSYVKVYQENQFFRESRLSTQFKGEPLTELNDSPPRFGQGQQGVKLQLLDSSDHESQQNVEGYRVSGDVQKNLSSTDTDAMHMESFKDNHLSGVHLFPTDKDIMIKSTVEKEKGRKRKIEVSDINLEISSQPDASSSAEKAEPCMSRTQTLDMNKPHYNLDQTNSNSYECSNTNPFSEPGSRWIKRLKLAETSSSQGKLNTFFTRGVECKPKPESDSHHGKKLEILIGESSSVETNQECKEISLSHSWIQRWSHKQNQKNAENVETNCKMDDSEFERDEFQKKQFPSISAMALMGKAMTGLPQCKLQRKESFVVWDTKRNAEVITSSVLF</sequence>
<protein>
    <submittedName>
        <fullName evidence="2">Uncharacterized protein</fullName>
    </submittedName>
</protein>
<feature type="compositionally biased region" description="Polar residues" evidence="1">
    <location>
        <begin position="181"/>
        <end position="199"/>
    </location>
</feature>
<name>A0AAD8K8A5_TARER</name>
<keyword evidence="3" id="KW-1185">Reference proteome</keyword>
<dbReference type="Proteomes" id="UP001229421">
    <property type="component" value="Unassembled WGS sequence"/>
</dbReference>
<evidence type="ECO:0000313" key="3">
    <source>
        <dbReference type="Proteomes" id="UP001229421"/>
    </source>
</evidence>